<dbReference type="KEGG" id="ope:PU634_06975"/>
<name>A0AA50Q8P9_9GAMM</name>
<proteinExistence type="predicted"/>
<accession>A0AA50Q8P9</accession>
<evidence type="ECO:0000313" key="1">
    <source>
        <dbReference type="EMBL" id="WMC12100.1"/>
    </source>
</evidence>
<sequence>MTTVIAVHEVDDVGHWLSSPKRAEFFAAHGMTVRTFVSPEGGKRVGLIIENVPSLEALKTALEGADAAEAMKHDGVHPDTVELFIAGQSD</sequence>
<evidence type="ECO:0000313" key="2">
    <source>
        <dbReference type="Proteomes" id="UP001223802"/>
    </source>
</evidence>
<dbReference type="AlphaFoldDB" id="A0AA50Q8P9"/>
<organism evidence="1 2">
    <name type="scientific">Oceanimonas pelagia</name>
    <dbReference type="NCBI Taxonomy" id="3028314"/>
    <lineage>
        <taxon>Bacteria</taxon>
        <taxon>Pseudomonadati</taxon>
        <taxon>Pseudomonadota</taxon>
        <taxon>Gammaproteobacteria</taxon>
        <taxon>Aeromonadales</taxon>
        <taxon>Aeromonadaceae</taxon>
        <taxon>Oceanimonas</taxon>
    </lineage>
</organism>
<dbReference type="EMBL" id="CP118224">
    <property type="protein sequence ID" value="WMC12100.1"/>
    <property type="molecule type" value="Genomic_DNA"/>
</dbReference>
<gene>
    <name evidence="1" type="ORF">PU634_06975</name>
</gene>
<dbReference type="Proteomes" id="UP001223802">
    <property type="component" value="Chromosome"/>
</dbReference>
<protein>
    <submittedName>
        <fullName evidence="1">Uncharacterized protein</fullName>
    </submittedName>
</protein>
<keyword evidence="2" id="KW-1185">Reference proteome</keyword>
<dbReference type="RefSeq" id="WP_306763337.1">
    <property type="nucleotide sequence ID" value="NZ_CP118224.1"/>
</dbReference>
<reference evidence="1 2" key="1">
    <citation type="submission" date="2023-02" db="EMBL/GenBank/DDBJ databases">
        <title>Complete genome sequence of a novel bacterium Oceanimonas sp. NTOU-MSR1 isolated from marine coast sediment.</title>
        <authorList>
            <person name="Yang H.-T."/>
            <person name="Chen Y.-L."/>
            <person name="Ho Y.-N."/>
        </authorList>
    </citation>
    <scope>NUCLEOTIDE SEQUENCE [LARGE SCALE GENOMIC DNA]</scope>
    <source>
        <strain evidence="1 2">NTOU-MSR1</strain>
    </source>
</reference>